<comment type="caution">
    <text evidence="2">The sequence shown here is derived from an EMBL/GenBank/DDBJ whole genome shotgun (WGS) entry which is preliminary data.</text>
</comment>
<dbReference type="Proteomes" id="UP000751190">
    <property type="component" value="Unassembled WGS sequence"/>
</dbReference>
<protein>
    <submittedName>
        <fullName evidence="2">Uncharacterized protein</fullName>
    </submittedName>
</protein>
<dbReference type="AlphaFoldDB" id="A0A8J5XZJ3"/>
<keyword evidence="3" id="KW-1185">Reference proteome</keyword>
<evidence type="ECO:0000313" key="2">
    <source>
        <dbReference type="EMBL" id="KAG8468445.1"/>
    </source>
</evidence>
<sequence length="104" mass="11442">MTKRKRLGDAAKPGSYEINSAFCNTASHDRQEEERLSKARIEKERLEQAKREGRNIGVPQSAPAAKKGVARPTPGGVAVSVGKDGKVWMSKAARRKLKKTAKKR</sequence>
<name>A0A8J5XZJ3_DIALT</name>
<gene>
    <name evidence="2" type="ORF">KFE25_013528</name>
</gene>
<feature type="region of interest" description="Disordered" evidence="1">
    <location>
        <begin position="47"/>
        <end position="85"/>
    </location>
</feature>
<dbReference type="EMBL" id="JAGTXO010000004">
    <property type="protein sequence ID" value="KAG8468445.1"/>
    <property type="molecule type" value="Genomic_DNA"/>
</dbReference>
<evidence type="ECO:0000256" key="1">
    <source>
        <dbReference type="SAM" id="MobiDB-lite"/>
    </source>
</evidence>
<organism evidence="2 3">
    <name type="scientific">Diacronema lutheri</name>
    <name type="common">Unicellular marine alga</name>
    <name type="synonym">Monochrysis lutheri</name>
    <dbReference type="NCBI Taxonomy" id="2081491"/>
    <lineage>
        <taxon>Eukaryota</taxon>
        <taxon>Haptista</taxon>
        <taxon>Haptophyta</taxon>
        <taxon>Pavlovophyceae</taxon>
        <taxon>Pavlovales</taxon>
        <taxon>Pavlovaceae</taxon>
        <taxon>Diacronema</taxon>
    </lineage>
</organism>
<accession>A0A8J5XZJ3</accession>
<proteinExistence type="predicted"/>
<reference evidence="2" key="1">
    <citation type="submission" date="2021-05" db="EMBL/GenBank/DDBJ databases">
        <title>The genome of the haptophyte Pavlova lutheri (Diacronema luteri, Pavlovales) - a model for lipid biosynthesis in eukaryotic algae.</title>
        <authorList>
            <person name="Hulatt C.J."/>
            <person name="Posewitz M.C."/>
        </authorList>
    </citation>
    <scope>NUCLEOTIDE SEQUENCE</scope>
    <source>
        <strain evidence="2">NIVA-4/92</strain>
    </source>
</reference>
<evidence type="ECO:0000313" key="3">
    <source>
        <dbReference type="Proteomes" id="UP000751190"/>
    </source>
</evidence>